<sequence length="516" mass="56657">MAIRDDALVDEEIAVVGAGIGGLTAAAYLGASGADVAVYEQHDQVGGVAGRLEADGFRFDTGPSWYLMPGLFERFFEAFGRTPEDEYDLVRLDPNYRVFWSDGDRADVPADRDAQAELFESYEDGGGETLREYLADARDAYEIGMNRFVLPNRTRVRDYASLDVLRSARGLTLLGAMDDHVATYFDEPKLRQLLQYTLVFLGGSPHNTPAIYKLMSHVDFGQGVYYPQGGVYEVVDAIERVAIEQGVEIHTGAEVTALEPTTDGMAVSLTGDRYVHDRVVCNAPPAYAERTLLPDDAVDRRSGYWSERTYGPSAFMLYLGVEGSLEELEHHTLVLPTDWGPHFEAIFDEPQWPDDPAYYVNVPSRTDPSVAPDGHETVVILVPVAPGLDDEPAIQQRFRDRVFDGLAERAGVDLRGRIAFEETISVSDYASRFNRPDGTALGLAHTLFQTGPLRPGHRVPGVDRLYYVGGDSNPGIGLPMCLLSGEHVAETVRSDAQNDGSTVGRLRSLLPGDTGR</sequence>
<dbReference type="eggNOG" id="arCOG01521">
    <property type="taxonomic scope" value="Archaea"/>
</dbReference>
<feature type="region of interest" description="Disordered" evidence="4">
    <location>
        <begin position="493"/>
        <end position="516"/>
    </location>
</feature>
<dbReference type="InterPro" id="IPR036188">
    <property type="entry name" value="FAD/NAD-bd_sf"/>
</dbReference>
<evidence type="ECO:0000313" key="6">
    <source>
        <dbReference type="EMBL" id="EMA31052.1"/>
    </source>
</evidence>
<dbReference type="GO" id="GO:0016117">
    <property type="term" value="P:carotenoid biosynthetic process"/>
    <property type="evidence" value="ECO:0007669"/>
    <property type="project" value="UniProtKB-KW"/>
</dbReference>
<comment type="caution">
    <text evidence="6">The sequence shown here is derived from an EMBL/GenBank/DDBJ whole genome shotgun (WGS) entry which is preliminary data.</text>
</comment>
<dbReference type="AlphaFoldDB" id="M0LBX4"/>
<dbReference type="PATRIC" id="fig|1227454.3.peg.3271"/>
<dbReference type="PRINTS" id="PR00419">
    <property type="entry name" value="ADXRDTASE"/>
</dbReference>
<evidence type="ECO:0000256" key="3">
    <source>
        <dbReference type="ARBA" id="ARBA00023002"/>
    </source>
</evidence>
<dbReference type="OrthoDB" id="40741at2157"/>
<dbReference type="SUPFAM" id="SSF51905">
    <property type="entry name" value="FAD/NAD(P)-binding domain"/>
    <property type="match status" value="1"/>
</dbReference>
<evidence type="ECO:0000256" key="4">
    <source>
        <dbReference type="SAM" id="MobiDB-lite"/>
    </source>
</evidence>
<keyword evidence="2" id="KW-0125">Carotenoid biosynthesis</keyword>
<dbReference type="Pfam" id="PF01593">
    <property type="entry name" value="Amino_oxidase"/>
    <property type="match status" value="1"/>
</dbReference>
<keyword evidence="7" id="KW-1185">Reference proteome</keyword>
<dbReference type="STRING" id="1227454.C446_15970"/>
<reference evidence="6 7" key="1">
    <citation type="journal article" date="2014" name="PLoS Genet.">
        <title>Phylogenetically driven sequencing of extremely halophilic archaea reveals strategies for static and dynamic osmo-response.</title>
        <authorList>
            <person name="Becker E.A."/>
            <person name="Seitzer P.M."/>
            <person name="Tritt A."/>
            <person name="Larsen D."/>
            <person name="Krusor M."/>
            <person name="Yao A.I."/>
            <person name="Wu D."/>
            <person name="Madern D."/>
            <person name="Eisen J.A."/>
            <person name="Darling A.E."/>
            <person name="Facciotti M.T."/>
        </authorList>
    </citation>
    <scope>NUCLEOTIDE SEQUENCE [LARGE SCALE GENOMIC DNA]</scope>
    <source>
        <strain evidence="6 7">JCM 10879</strain>
    </source>
</reference>
<evidence type="ECO:0000259" key="5">
    <source>
        <dbReference type="Pfam" id="PF01593"/>
    </source>
</evidence>
<feature type="domain" description="Amine oxidase" evidence="5">
    <location>
        <begin position="20"/>
        <end position="492"/>
    </location>
</feature>
<protein>
    <submittedName>
        <fullName evidence="6">Phytoene dehydrogenase</fullName>
    </submittedName>
</protein>
<evidence type="ECO:0000256" key="2">
    <source>
        <dbReference type="ARBA" id="ARBA00022746"/>
    </source>
</evidence>
<accession>M0LBX4</accession>
<dbReference type="PANTHER" id="PTHR43734:SF1">
    <property type="entry name" value="PHYTOENE DESATURASE"/>
    <property type="match status" value="1"/>
</dbReference>
<evidence type="ECO:0000256" key="1">
    <source>
        <dbReference type="ARBA" id="ARBA00004829"/>
    </source>
</evidence>
<dbReference type="Proteomes" id="UP000011607">
    <property type="component" value="Unassembled WGS sequence"/>
</dbReference>
<organism evidence="6 7">
    <name type="scientific">Halobiforma nitratireducens JCM 10879</name>
    <dbReference type="NCBI Taxonomy" id="1227454"/>
    <lineage>
        <taxon>Archaea</taxon>
        <taxon>Methanobacteriati</taxon>
        <taxon>Methanobacteriota</taxon>
        <taxon>Stenosarchaea group</taxon>
        <taxon>Halobacteria</taxon>
        <taxon>Halobacteriales</taxon>
        <taxon>Natrialbaceae</taxon>
        <taxon>Halobiforma</taxon>
    </lineage>
</organism>
<keyword evidence="3" id="KW-0560">Oxidoreductase</keyword>
<dbReference type="RefSeq" id="WP_006674080.1">
    <property type="nucleotide sequence ID" value="NZ_AOMA01000167.1"/>
</dbReference>
<dbReference type="GO" id="GO:0016491">
    <property type="term" value="F:oxidoreductase activity"/>
    <property type="evidence" value="ECO:0007669"/>
    <property type="project" value="UniProtKB-KW"/>
</dbReference>
<dbReference type="EMBL" id="AOMA01000167">
    <property type="protein sequence ID" value="EMA31052.1"/>
    <property type="molecule type" value="Genomic_DNA"/>
</dbReference>
<comment type="pathway">
    <text evidence="1">Carotenoid biosynthesis.</text>
</comment>
<name>M0LBX4_9EURY</name>
<dbReference type="Gene3D" id="3.50.50.60">
    <property type="entry name" value="FAD/NAD(P)-binding domain"/>
    <property type="match status" value="2"/>
</dbReference>
<proteinExistence type="predicted"/>
<gene>
    <name evidence="6" type="ORF">C446_15970</name>
</gene>
<dbReference type="PANTHER" id="PTHR43734">
    <property type="entry name" value="PHYTOENE DESATURASE"/>
    <property type="match status" value="1"/>
</dbReference>
<dbReference type="NCBIfam" id="TIGR02734">
    <property type="entry name" value="crtI_fam"/>
    <property type="match status" value="1"/>
</dbReference>
<dbReference type="InterPro" id="IPR002937">
    <property type="entry name" value="Amino_oxidase"/>
</dbReference>
<evidence type="ECO:0000313" key="7">
    <source>
        <dbReference type="Proteomes" id="UP000011607"/>
    </source>
</evidence>
<dbReference type="InterPro" id="IPR014105">
    <property type="entry name" value="Carotenoid/retinoid_OxRdtase"/>
</dbReference>